<dbReference type="InterPro" id="IPR013154">
    <property type="entry name" value="ADH-like_N"/>
</dbReference>
<dbReference type="InterPro" id="IPR036291">
    <property type="entry name" value="NAD(P)-bd_dom_sf"/>
</dbReference>
<dbReference type="SUPFAM" id="SSF50129">
    <property type="entry name" value="GroES-like"/>
    <property type="match status" value="1"/>
</dbReference>
<dbReference type="InterPro" id="IPR013149">
    <property type="entry name" value="ADH-like_C"/>
</dbReference>
<dbReference type="CDD" id="cd08276">
    <property type="entry name" value="MDR7"/>
    <property type="match status" value="1"/>
</dbReference>
<gene>
    <name evidence="2" type="primary">adhP</name>
    <name evidence="2" type="ORF">GCM10007100_31240</name>
</gene>
<dbReference type="InterPro" id="IPR011032">
    <property type="entry name" value="GroES-like_sf"/>
</dbReference>
<protein>
    <submittedName>
        <fullName evidence="2">NADPH:quinone oxidoreductase</fullName>
    </submittedName>
</protein>
<dbReference type="Pfam" id="PF08240">
    <property type="entry name" value="ADH_N"/>
    <property type="match status" value="1"/>
</dbReference>
<dbReference type="Pfam" id="PF00107">
    <property type="entry name" value="ADH_zinc_N"/>
    <property type="match status" value="1"/>
</dbReference>
<dbReference type="PANTHER" id="PTHR45033:SF2">
    <property type="entry name" value="ZINC-TYPE ALCOHOL DEHYDROGENASE-LIKE PROTEIN C1773.06C"/>
    <property type="match status" value="1"/>
</dbReference>
<organism evidence="2 3">
    <name type="scientific">Roseibacillus persicicus</name>
    <dbReference type="NCBI Taxonomy" id="454148"/>
    <lineage>
        <taxon>Bacteria</taxon>
        <taxon>Pseudomonadati</taxon>
        <taxon>Verrucomicrobiota</taxon>
        <taxon>Verrucomicrobiia</taxon>
        <taxon>Verrucomicrobiales</taxon>
        <taxon>Verrucomicrobiaceae</taxon>
        <taxon>Roseibacillus</taxon>
    </lineage>
</organism>
<dbReference type="SUPFAM" id="SSF51735">
    <property type="entry name" value="NAD(P)-binding Rossmann-fold domains"/>
    <property type="match status" value="1"/>
</dbReference>
<dbReference type="Proteomes" id="UP000644507">
    <property type="component" value="Unassembled WGS sequence"/>
</dbReference>
<feature type="domain" description="Enoyl reductase (ER)" evidence="1">
    <location>
        <begin position="9"/>
        <end position="329"/>
    </location>
</feature>
<evidence type="ECO:0000313" key="3">
    <source>
        <dbReference type="Proteomes" id="UP000644507"/>
    </source>
</evidence>
<dbReference type="Gene3D" id="3.90.180.10">
    <property type="entry name" value="Medium-chain alcohol dehydrogenases, catalytic domain"/>
    <property type="match status" value="1"/>
</dbReference>
<dbReference type="InterPro" id="IPR052711">
    <property type="entry name" value="Zinc_ADH-like"/>
</dbReference>
<keyword evidence="3" id="KW-1185">Reference proteome</keyword>
<comment type="caution">
    <text evidence="2">The sequence shown here is derived from an EMBL/GenBank/DDBJ whole genome shotgun (WGS) entry which is preliminary data.</text>
</comment>
<proteinExistence type="predicted"/>
<accession>A0A918TUB4</accession>
<dbReference type="SMART" id="SM00829">
    <property type="entry name" value="PKS_ER"/>
    <property type="match status" value="1"/>
</dbReference>
<evidence type="ECO:0000259" key="1">
    <source>
        <dbReference type="SMART" id="SM00829"/>
    </source>
</evidence>
<dbReference type="RefSeq" id="WP_189571914.1">
    <property type="nucleotide sequence ID" value="NZ_BMXI01000014.1"/>
</dbReference>
<dbReference type="EMBL" id="BMXI01000014">
    <property type="protein sequence ID" value="GHC61614.1"/>
    <property type="molecule type" value="Genomic_DNA"/>
</dbReference>
<evidence type="ECO:0000313" key="2">
    <source>
        <dbReference type="EMBL" id="GHC61614.1"/>
    </source>
</evidence>
<reference evidence="2" key="1">
    <citation type="journal article" date="2014" name="Int. J. Syst. Evol. Microbiol.">
        <title>Complete genome sequence of Corynebacterium casei LMG S-19264T (=DSM 44701T), isolated from a smear-ripened cheese.</title>
        <authorList>
            <consortium name="US DOE Joint Genome Institute (JGI-PGF)"/>
            <person name="Walter F."/>
            <person name="Albersmeier A."/>
            <person name="Kalinowski J."/>
            <person name="Ruckert C."/>
        </authorList>
    </citation>
    <scope>NUCLEOTIDE SEQUENCE</scope>
    <source>
        <strain evidence="2">KCTC 12988</strain>
    </source>
</reference>
<name>A0A918TUB4_9BACT</name>
<dbReference type="InterPro" id="IPR020843">
    <property type="entry name" value="ER"/>
</dbReference>
<dbReference type="AlphaFoldDB" id="A0A918TUB4"/>
<dbReference type="GO" id="GO:0016491">
    <property type="term" value="F:oxidoreductase activity"/>
    <property type="evidence" value="ECO:0007669"/>
    <property type="project" value="InterPro"/>
</dbReference>
<dbReference type="Gene3D" id="3.40.50.720">
    <property type="entry name" value="NAD(P)-binding Rossmann-like Domain"/>
    <property type="match status" value="1"/>
</dbReference>
<sequence>MKKYLIQPGADSLRLSEGSSQGLRASEVRVRIKAASLNYRDILNRKYSTEEIVPFSDGAGEVIEVGRNVTHLAVGDRVLGLFFPSWMAGEIDREIQNNARGGGDVDGMLAEEVVGIETSFVRIPEHLSYEEASTLPCAGLTAWHALFEHAQPAEEGQTILIQGTGGVSIFALQLAVAHGIKTIVTSSSDEKLERVREMGATHTINYRTTPNWEEEVFVLTNRKGVDLVIEVGGAGTLEKSMKAVKFNGVISLIGVLSGLKGTVNPFMIVGKSLRVFGIYVGSRAMQQNFHRALKKYQIHPIVDRVFEFEEANDSYEYQQSGQHFGNVVVKVE</sequence>
<dbReference type="PANTHER" id="PTHR45033">
    <property type="match status" value="1"/>
</dbReference>
<reference evidence="2" key="2">
    <citation type="submission" date="2020-09" db="EMBL/GenBank/DDBJ databases">
        <authorList>
            <person name="Sun Q."/>
            <person name="Kim S."/>
        </authorList>
    </citation>
    <scope>NUCLEOTIDE SEQUENCE</scope>
    <source>
        <strain evidence="2">KCTC 12988</strain>
    </source>
</reference>